<comment type="caution">
    <text evidence="2">The sequence shown here is derived from an EMBL/GenBank/DDBJ whole genome shotgun (WGS) entry which is preliminary data.</text>
</comment>
<keyword evidence="3" id="KW-1185">Reference proteome</keyword>
<dbReference type="GeneID" id="89925459"/>
<name>A0AAV9PC25_9PEZI</name>
<evidence type="ECO:0000313" key="2">
    <source>
        <dbReference type="EMBL" id="KAK5170969.1"/>
    </source>
</evidence>
<sequence length="172" mass="19885">MRLSAIEKVTISIGKFVLLFDYGQLLQQCTSLRELHLELVAQYESGGWQDCAVHEETVVLQLRIEQIQFQAERRALRAALRMLPPCISRIPVHFKGCNCDGSRHRHDERRTDIRLGLESKVFELVNDELTEARARLPSEAAGDAQAIKDAVGRLERKPQPEWKPRRWDFNRP</sequence>
<evidence type="ECO:0000256" key="1">
    <source>
        <dbReference type="SAM" id="MobiDB-lite"/>
    </source>
</evidence>
<organism evidence="2 3">
    <name type="scientific">Saxophila tyrrhenica</name>
    <dbReference type="NCBI Taxonomy" id="1690608"/>
    <lineage>
        <taxon>Eukaryota</taxon>
        <taxon>Fungi</taxon>
        <taxon>Dikarya</taxon>
        <taxon>Ascomycota</taxon>
        <taxon>Pezizomycotina</taxon>
        <taxon>Dothideomycetes</taxon>
        <taxon>Dothideomycetidae</taxon>
        <taxon>Mycosphaerellales</taxon>
        <taxon>Extremaceae</taxon>
        <taxon>Saxophila</taxon>
    </lineage>
</organism>
<dbReference type="Proteomes" id="UP001337655">
    <property type="component" value="Unassembled WGS sequence"/>
</dbReference>
<protein>
    <submittedName>
        <fullName evidence="2">Uncharacterized protein</fullName>
    </submittedName>
</protein>
<evidence type="ECO:0000313" key="3">
    <source>
        <dbReference type="Proteomes" id="UP001337655"/>
    </source>
</evidence>
<dbReference type="AlphaFoldDB" id="A0AAV9PC25"/>
<proteinExistence type="predicted"/>
<feature type="region of interest" description="Disordered" evidence="1">
    <location>
        <begin position="150"/>
        <end position="172"/>
    </location>
</feature>
<dbReference type="RefSeq" id="XP_064659997.1">
    <property type="nucleotide sequence ID" value="XM_064801367.1"/>
</dbReference>
<accession>A0AAV9PC25</accession>
<dbReference type="EMBL" id="JAVRRT010000006">
    <property type="protein sequence ID" value="KAK5170969.1"/>
    <property type="molecule type" value="Genomic_DNA"/>
</dbReference>
<reference evidence="2 3" key="1">
    <citation type="submission" date="2023-08" db="EMBL/GenBank/DDBJ databases">
        <title>Black Yeasts Isolated from many extreme environments.</title>
        <authorList>
            <person name="Coleine C."/>
            <person name="Stajich J.E."/>
            <person name="Selbmann L."/>
        </authorList>
    </citation>
    <scope>NUCLEOTIDE SEQUENCE [LARGE SCALE GENOMIC DNA]</scope>
    <source>
        <strain evidence="2 3">CCFEE 5935</strain>
    </source>
</reference>
<gene>
    <name evidence="2" type="ORF">LTR77_004113</name>
</gene>